<dbReference type="EMBL" id="JACHVX010000007">
    <property type="protein sequence ID" value="MBB2925154.1"/>
    <property type="molecule type" value="Genomic_DNA"/>
</dbReference>
<keyword evidence="3" id="KW-0472">Membrane</keyword>
<keyword evidence="1" id="KW-0175">Coiled coil</keyword>
<keyword evidence="3" id="KW-0812">Transmembrane</keyword>
<keyword evidence="3" id="KW-1133">Transmembrane helix</keyword>
<reference evidence="4 5" key="2">
    <citation type="submission" date="2020-08" db="EMBL/GenBank/DDBJ databases">
        <authorList>
            <person name="Partida-Martinez L."/>
            <person name="Huntemann M."/>
            <person name="Clum A."/>
            <person name="Wang J."/>
            <person name="Palaniappan K."/>
            <person name="Ritter S."/>
            <person name="Chen I.-M."/>
            <person name="Stamatis D."/>
            <person name="Reddy T."/>
            <person name="O'Malley R."/>
            <person name="Daum C."/>
            <person name="Shapiro N."/>
            <person name="Ivanova N."/>
            <person name="Kyrpides N."/>
            <person name="Woyke T."/>
        </authorList>
    </citation>
    <scope>NUCLEOTIDE SEQUENCE [LARGE SCALE GENOMIC DNA]</scope>
    <source>
        <strain evidence="4 5">RAS26</strain>
    </source>
</reference>
<evidence type="ECO:0000256" key="2">
    <source>
        <dbReference type="SAM" id="MobiDB-lite"/>
    </source>
</evidence>
<proteinExistence type="predicted"/>
<sequence length="491" mass="50163">MTREPDTEGGTAAPGGRGLPDHLDLLAEPLRAPAREQHLARPDAPATPARPGPAGRADLTRDDATLPPVRTPAPLASRTTDEPARGAVPGPAAPADDAPAAIAPAGAGVHATHRGRGEDVGSATGTVPAQDRPTDEAPTPVAATGEARAAESPRSGSPAVVPGATEVGASTAAPGAARTESSAPPPPGARDVRTETSPRAPAGDPRTDPAPRPGALSGGATTDGARTPPVAGAAAATGPARPVGPPPHADPLRPQDRPAFPSVSRPDPDATRVLPATGVFAGTDPRAGAPEPVHHGGGAHSGARPNAWTPPPPHAAPAAPAARHRRQPWPVIVLAMLFALTLALATHLVVLTRAHEERAAEWEQVARTTGTELTQQRAELEGVLAELEAVRAQLTTAQARITELADEKAQIGDEREAQRQLVDYQARVSEAAGKVAGALDTCVDGQFQLISYLENAAAYDAADLARFRTDVQRVCGAARDANAALQLELER</sequence>
<feature type="compositionally biased region" description="Low complexity" evidence="2">
    <location>
        <begin position="224"/>
        <end position="241"/>
    </location>
</feature>
<evidence type="ECO:0000256" key="1">
    <source>
        <dbReference type="SAM" id="Coils"/>
    </source>
</evidence>
<feature type="region of interest" description="Disordered" evidence="2">
    <location>
        <begin position="1"/>
        <end position="322"/>
    </location>
</feature>
<dbReference type="Proteomes" id="UP000518206">
    <property type="component" value="Unassembled WGS sequence"/>
</dbReference>
<evidence type="ECO:0000313" key="4">
    <source>
        <dbReference type="EMBL" id="MBB2925154.1"/>
    </source>
</evidence>
<feature type="coiled-coil region" evidence="1">
    <location>
        <begin position="370"/>
        <end position="407"/>
    </location>
</feature>
<feature type="compositionally biased region" description="Low complexity" evidence="2">
    <location>
        <begin position="42"/>
        <end position="57"/>
    </location>
</feature>
<evidence type="ECO:0000256" key="3">
    <source>
        <dbReference type="SAM" id="Phobius"/>
    </source>
</evidence>
<protein>
    <submittedName>
        <fullName evidence="4">Uncharacterized protein</fullName>
    </submittedName>
</protein>
<name>A0A7W4UJ71_9CELL</name>
<comment type="caution">
    <text evidence="4">The sequence shown here is derived from an EMBL/GenBank/DDBJ whole genome shotgun (WGS) entry which is preliminary data.</text>
</comment>
<accession>A0A7W4UJ71</accession>
<reference evidence="4 5" key="1">
    <citation type="submission" date="2020-08" db="EMBL/GenBank/DDBJ databases">
        <title>The Agave Microbiome: Exploring the role of microbial communities in plant adaptations to desert environments.</title>
        <authorList>
            <person name="Partida-Martinez L.P."/>
        </authorList>
    </citation>
    <scope>NUCLEOTIDE SEQUENCE [LARGE SCALE GENOMIC DNA]</scope>
    <source>
        <strain evidence="4 5">RAS26</strain>
    </source>
</reference>
<dbReference type="AlphaFoldDB" id="A0A7W4UJ71"/>
<feature type="transmembrane region" description="Helical" evidence="3">
    <location>
        <begin position="329"/>
        <end position="351"/>
    </location>
</feature>
<evidence type="ECO:0000313" key="5">
    <source>
        <dbReference type="Proteomes" id="UP000518206"/>
    </source>
</evidence>
<organism evidence="4 5">
    <name type="scientific">Cellulomonas cellasea</name>
    <dbReference type="NCBI Taxonomy" id="43670"/>
    <lineage>
        <taxon>Bacteria</taxon>
        <taxon>Bacillati</taxon>
        <taxon>Actinomycetota</taxon>
        <taxon>Actinomycetes</taxon>
        <taxon>Micrococcales</taxon>
        <taxon>Cellulomonadaceae</taxon>
        <taxon>Cellulomonas</taxon>
    </lineage>
</organism>
<dbReference type="RefSeq" id="WP_260177180.1">
    <property type="nucleotide sequence ID" value="NZ_JACHVX010000007.1"/>
</dbReference>
<gene>
    <name evidence="4" type="ORF">FHR80_004092</name>
</gene>
<feature type="compositionally biased region" description="Low complexity" evidence="2">
    <location>
        <begin position="85"/>
        <end position="110"/>
    </location>
</feature>